<reference evidence="3" key="1">
    <citation type="submission" date="2021-01" db="EMBL/GenBank/DDBJ databases">
        <title>Caligus Genome Assembly.</title>
        <authorList>
            <person name="Gallardo-Escarate C."/>
        </authorList>
    </citation>
    <scope>NUCLEOTIDE SEQUENCE [LARGE SCALE GENOMIC DNA]</scope>
</reference>
<dbReference type="SUPFAM" id="SSF63570">
    <property type="entry name" value="PABC (PABP) domain"/>
    <property type="match status" value="1"/>
</dbReference>
<accession>A0A7T8QTT0</accession>
<dbReference type="EMBL" id="CP045894">
    <property type="protein sequence ID" value="QQP54813.1"/>
    <property type="molecule type" value="Genomic_DNA"/>
</dbReference>
<dbReference type="AlphaFoldDB" id="A0A7T8QTT0"/>
<gene>
    <name evidence="2" type="ORF">FKW44_007772</name>
</gene>
<keyword evidence="3" id="KW-1185">Reference proteome</keyword>
<protein>
    <submittedName>
        <fullName evidence="2">Polyadenylate-binding protein</fullName>
    </submittedName>
</protein>
<feature type="region of interest" description="Disordered" evidence="1">
    <location>
        <begin position="86"/>
        <end position="117"/>
    </location>
</feature>
<sequence length="200" mass="21577">MSFPQQGGFFMPAMAQPQRFFSPGQTPIRGAGQPRWPQQPRGVPGQAGVVQHQYRSARPGGTPRMQHGGVQRPMGAAGQMIPMIRPGMGNNVPQQQGQQGQQQIPGGSSARPQGFKYAPNVRNSPQVAPVAQPMPINHQPQQQAVLIQGQEPLTTTMLTTATPEEQKQMLGRGFTHSSCAFTQTLLGKSRACSSKWTTPS</sequence>
<dbReference type="InterPro" id="IPR036053">
    <property type="entry name" value="PABP-dom"/>
</dbReference>
<proteinExistence type="predicted"/>
<dbReference type="GO" id="GO:0003723">
    <property type="term" value="F:RNA binding"/>
    <property type="evidence" value="ECO:0007669"/>
    <property type="project" value="InterPro"/>
</dbReference>
<name>A0A7T8QTT0_CALRO</name>
<evidence type="ECO:0000256" key="1">
    <source>
        <dbReference type="SAM" id="MobiDB-lite"/>
    </source>
</evidence>
<evidence type="ECO:0000313" key="3">
    <source>
        <dbReference type="Proteomes" id="UP000595437"/>
    </source>
</evidence>
<dbReference type="Proteomes" id="UP000595437">
    <property type="component" value="Chromosome 5"/>
</dbReference>
<organism evidence="2 3">
    <name type="scientific">Caligus rogercresseyi</name>
    <name type="common">Sea louse</name>
    <dbReference type="NCBI Taxonomy" id="217165"/>
    <lineage>
        <taxon>Eukaryota</taxon>
        <taxon>Metazoa</taxon>
        <taxon>Ecdysozoa</taxon>
        <taxon>Arthropoda</taxon>
        <taxon>Crustacea</taxon>
        <taxon>Multicrustacea</taxon>
        <taxon>Hexanauplia</taxon>
        <taxon>Copepoda</taxon>
        <taxon>Siphonostomatoida</taxon>
        <taxon>Caligidae</taxon>
        <taxon>Caligus</taxon>
    </lineage>
</organism>
<feature type="compositionally biased region" description="Low complexity" evidence="1">
    <location>
        <begin position="94"/>
        <end position="103"/>
    </location>
</feature>
<evidence type="ECO:0000313" key="2">
    <source>
        <dbReference type="EMBL" id="QQP54813.1"/>
    </source>
</evidence>